<comment type="caution">
    <text evidence="1">The sequence shown here is derived from an EMBL/GenBank/DDBJ whole genome shotgun (WGS) entry which is preliminary data.</text>
</comment>
<accession>A0A3S3BDD3</accession>
<organism evidence="1 2">
    <name type="scientific">Prescottella agglutinans</name>
    <dbReference type="NCBI Taxonomy" id="1644129"/>
    <lineage>
        <taxon>Bacteria</taxon>
        <taxon>Bacillati</taxon>
        <taxon>Actinomycetota</taxon>
        <taxon>Actinomycetes</taxon>
        <taxon>Mycobacteriales</taxon>
        <taxon>Nocardiaceae</taxon>
        <taxon>Prescottella</taxon>
    </lineage>
</organism>
<protein>
    <recommendedName>
        <fullName evidence="3">NAD(P)H nitroreductase</fullName>
    </recommendedName>
</protein>
<proteinExistence type="predicted"/>
<reference evidence="1 2" key="1">
    <citation type="submission" date="2018-11" db="EMBL/GenBank/DDBJ databases">
        <title>Rhodococcus spongicola sp. nov. and Rhodococcus xishaensis sp. nov. from marine sponges.</title>
        <authorList>
            <person name="Li L."/>
            <person name="Lin H.W."/>
        </authorList>
    </citation>
    <scope>NUCLEOTIDE SEQUENCE [LARGE SCALE GENOMIC DNA]</scope>
    <source>
        <strain evidence="1 2">CCTCC AB2014297</strain>
    </source>
</reference>
<evidence type="ECO:0000313" key="2">
    <source>
        <dbReference type="Proteomes" id="UP000286208"/>
    </source>
</evidence>
<dbReference type="EMBL" id="RKLP01000007">
    <property type="protein sequence ID" value="RVW08723.1"/>
    <property type="molecule type" value="Genomic_DNA"/>
</dbReference>
<dbReference type="Gene3D" id="3.40.109.10">
    <property type="entry name" value="NADH Oxidase"/>
    <property type="match status" value="1"/>
</dbReference>
<dbReference type="NCBIfam" id="NF047509">
    <property type="entry name" value="Rv3131_FMN_oxido"/>
    <property type="match status" value="1"/>
</dbReference>
<dbReference type="PANTHER" id="PTHR23026:SF123">
    <property type="entry name" value="NAD(P)H NITROREDUCTASE RV3131-RELATED"/>
    <property type="match status" value="1"/>
</dbReference>
<dbReference type="InterPro" id="IPR050627">
    <property type="entry name" value="Nitroreductase/BluB"/>
</dbReference>
<dbReference type="SUPFAM" id="SSF55469">
    <property type="entry name" value="FMN-dependent nitroreductase-like"/>
    <property type="match status" value="2"/>
</dbReference>
<name>A0A3S3BDD3_9NOCA</name>
<sequence length="325" mass="34653">MVAVPGIEEIRGAVMTACRAPSLHNSQPWRWRMVDGRLELHADVARAVPVADPLGRQMVISCGTALHHFEVAVTRYEVGAVVERLPDPEDPMHLASITFAPLSASRVAATEETIVAMRRAIDRRRTDRRPFGEPASKDLGGLGDDVVELFAASLTMLGDDGAARLAEAARCSASVRRYDPAYHAELYWWAGHAPSAEGIPDSALPVEGAVPVGREFPIGTLTSPSPGPDRAALAVISTDADTRLDWLRSGEALSRLLLTATARGMATCPVTHLTEVAASRRIVRDAAAAGGEEREFPQVVVRLGVGAGGALPVTGRRPVDEIWTG</sequence>
<dbReference type="RefSeq" id="WP_127916777.1">
    <property type="nucleotide sequence ID" value="NZ_RKLP01000007.1"/>
</dbReference>
<dbReference type="Proteomes" id="UP000286208">
    <property type="component" value="Unassembled WGS sequence"/>
</dbReference>
<dbReference type="OrthoDB" id="8156917at2"/>
<dbReference type="GO" id="GO:0016491">
    <property type="term" value="F:oxidoreductase activity"/>
    <property type="evidence" value="ECO:0007669"/>
    <property type="project" value="InterPro"/>
</dbReference>
<evidence type="ECO:0000313" key="1">
    <source>
        <dbReference type="EMBL" id="RVW08723.1"/>
    </source>
</evidence>
<dbReference type="InterPro" id="IPR000415">
    <property type="entry name" value="Nitroreductase-like"/>
</dbReference>
<keyword evidence="2" id="KW-1185">Reference proteome</keyword>
<evidence type="ECO:0008006" key="3">
    <source>
        <dbReference type="Google" id="ProtNLM"/>
    </source>
</evidence>
<dbReference type="PANTHER" id="PTHR23026">
    <property type="entry name" value="NADPH NITROREDUCTASE"/>
    <property type="match status" value="1"/>
</dbReference>
<gene>
    <name evidence="1" type="ORF">EGT67_14435</name>
</gene>
<dbReference type="AlphaFoldDB" id="A0A3S3BDD3"/>